<gene>
    <name evidence="1" type="ORF">TRSC58_00561</name>
</gene>
<protein>
    <recommendedName>
        <fullName evidence="3">Succinate dehydrogenase subunit</fullName>
    </recommendedName>
</protein>
<proteinExistence type="predicted"/>
<evidence type="ECO:0000313" key="1">
    <source>
        <dbReference type="EMBL" id="ESL11682.1"/>
    </source>
</evidence>
<sequence length="88" mass="10082">MLRSYGMCLSALGQTQIRSFTSLQVEKPCATLADKIVRGRESTVFYRHPVYVMSREKMLSTAWVDSGIFSISWKVLLPYFAVAYFFKA</sequence>
<accession>A0A061JE22</accession>
<comment type="caution">
    <text evidence="1">The sequence shown here is derived from an EMBL/GenBank/DDBJ whole genome shotgun (WGS) entry which is preliminary data.</text>
</comment>
<dbReference type="Proteomes" id="UP000031737">
    <property type="component" value="Unassembled WGS sequence"/>
</dbReference>
<dbReference type="AlphaFoldDB" id="A0A061JE22"/>
<name>A0A061JE22_TRYRA</name>
<keyword evidence="2" id="KW-1185">Reference proteome</keyword>
<dbReference type="EMBL" id="AUPL01000561">
    <property type="protein sequence ID" value="ESL11682.1"/>
    <property type="molecule type" value="Genomic_DNA"/>
</dbReference>
<organism evidence="1 2">
    <name type="scientific">Trypanosoma rangeli SC58</name>
    <dbReference type="NCBI Taxonomy" id="429131"/>
    <lineage>
        <taxon>Eukaryota</taxon>
        <taxon>Discoba</taxon>
        <taxon>Euglenozoa</taxon>
        <taxon>Kinetoplastea</taxon>
        <taxon>Metakinetoplastina</taxon>
        <taxon>Trypanosomatida</taxon>
        <taxon>Trypanosomatidae</taxon>
        <taxon>Trypanosoma</taxon>
        <taxon>Herpetosoma</taxon>
    </lineage>
</organism>
<evidence type="ECO:0000313" key="2">
    <source>
        <dbReference type="Proteomes" id="UP000031737"/>
    </source>
</evidence>
<evidence type="ECO:0008006" key="3">
    <source>
        <dbReference type="Google" id="ProtNLM"/>
    </source>
</evidence>
<dbReference type="OrthoDB" id="247137at2759"/>
<dbReference type="VEuPathDB" id="TriTrypDB:TRSC58_00561"/>
<reference evidence="1 2" key="1">
    <citation type="submission" date="2013-07" db="EMBL/GenBank/DDBJ databases">
        <authorList>
            <person name="Stoco P.H."/>
            <person name="Wagner G."/>
            <person name="Gerber A."/>
            <person name="Zaha A."/>
            <person name="Thompson C."/>
            <person name="Bartholomeu D.C."/>
            <person name="Luckemeyer D.D."/>
            <person name="Bahia D."/>
            <person name="Loreto E."/>
            <person name="Prestes E.B."/>
            <person name="Lima F.M."/>
            <person name="Rodrigues-Luiz G."/>
            <person name="Vallejo G.A."/>
            <person name="Filho J.F."/>
            <person name="Monteiro K.M."/>
            <person name="Tyler K.M."/>
            <person name="de Almeida L.G."/>
            <person name="Ortiz M.F."/>
            <person name="Siervo M.A."/>
            <person name="de Moraes M.H."/>
            <person name="Cunha O.L."/>
            <person name="Mendonca-Neto R."/>
            <person name="Silva R."/>
            <person name="Teixeira S.M."/>
            <person name="Murta S.M."/>
            <person name="Sincero T.C."/>
            <person name="Mendes T.A."/>
            <person name="Urmenyi T.P."/>
            <person name="Silva V.G."/>
            <person name="da Rocha W.D."/>
            <person name="Andersson B."/>
            <person name="Romanha A.J."/>
            <person name="Steindel M."/>
            <person name="de Vasconcelos A.T."/>
            <person name="Grisard E.C."/>
        </authorList>
    </citation>
    <scope>NUCLEOTIDE SEQUENCE [LARGE SCALE GENOMIC DNA]</scope>
    <source>
        <strain evidence="1 2">SC58</strain>
    </source>
</reference>